<dbReference type="GO" id="GO:0004252">
    <property type="term" value="F:serine-type endopeptidase activity"/>
    <property type="evidence" value="ECO:0007669"/>
    <property type="project" value="InterPro"/>
</dbReference>
<reference evidence="5 6" key="1">
    <citation type="submission" date="2018-11" db="EMBL/GenBank/DDBJ databases">
        <authorList>
            <person name="Mardanov A.V."/>
            <person name="Ravin N.V."/>
            <person name="Dedysh S.N."/>
        </authorList>
    </citation>
    <scope>NUCLEOTIDE SEQUENCE [LARGE SCALE GENOMIC DNA]</scope>
    <source>
        <strain evidence="5 6">AF10</strain>
    </source>
</reference>
<dbReference type="SUPFAM" id="SSF50494">
    <property type="entry name" value="Trypsin-like serine proteases"/>
    <property type="match status" value="1"/>
</dbReference>
<comment type="caution">
    <text evidence="5">The sequence shown here is derived from an EMBL/GenBank/DDBJ whole genome shotgun (WGS) entry which is preliminary data.</text>
</comment>
<dbReference type="SMART" id="SM00228">
    <property type="entry name" value="PDZ"/>
    <property type="match status" value="1"/>
</dbReference>
<keyword evidence="6" id="KW-1185">Reference proteome</keyword>
<dbReference type="InterPro" id="IPR036034">
    <property type="entry name" value="PDZ_sf"/>
</dbReference>
<feature type="domain" description="PDZ" evidence="4">
    <location>
        <begin position="335"/>
        <end position="423"/>
    </location>
</feature>
<dbReference type="InterPro" id="IPR009003">
    <property type="entry name" value="Peptidase_S1_PA"/>
</dbReference>
<dbReference type="GO" id="GO:0006508">
    <property type="term" value="P:proteolysis"/>
    <property type="evidence" value="ECO:0007669"/>
    <property type="project" value="UniProtKB-KW"/>
</dbReference>
<keyword evidence="3" id="KW-0378">Hydrolase</keyword>
<protein>
    <submittedName>
        <fullName evidence="5">HtrA protease/chaperone protein</fullName>
    </submittedName>
</protein>
<reference evidence="6" key="2">
    <citation type="submission" date="2019-02" db="EMBL/GenBank/DDBJ databases">
        <title>Granulicella sibirica sp. nov., a psychrotolerant acidobacterium isolated from an organic soil layer in forested tundra, West Siberia.</title>
        <authorList>
            <person name="Oshkin I.Y."/>
            <person name="Kulichevskaya I.S."/>
            <person name="Rijpstra W.I.C."/>
            <person name="Sinninghe Damste J.S."/>
            <person name="Rakitin A.L."/>
            <person name="Ravin N.V."/>
            <person name="Dedysh S.N."/>
        </authorList>
    </citation>
    <scope>NUCLEOTIDE SEQUENCE [LARGE SCALE GENOMIC DNA]</scope>
    <source>
        <strain evidence="6">AF10</strain>
    </source>
</reference>
<dbReference type="PANTHER" id="PTHR43343">
    <property type="entry name" value="PEPTIDASE S12"/>
    <property type="match status" value="1"/>
</dbReference>
<evidence type="ECO:0000256" key="2">
    <source>
        <dbReference type="ARBA" id="ARBA00022670"/>
    </source>
</evidence>
<dbReference type="Pfam" id="PF13365">
    <property type="entry name" value="Trypsin_2"/>
    <property type="match status" value="1"/>
</dbReference>
<evidence type="ECO:0000256" key="1">
    <source>
        <dbReference type="ARBA" id="ARBA00010541"/>
    </source>
</evidence>
<dbReference type="InterPro" id="IPR001940">
    <property type="entry name" value="Peptidase_S1C"/>
</dbReference>
<dbReference type="InterPro" id="IPR051201">
    <property type="entry name" value="Chloro_Bact_Ser_Proteases"/>
</dbReference>
<comment type="similarity">
    <text evidence="1">Belongs to the peptidase S1C family.</text>
</comment>
<dbReference type="PROSITE" id="PS50106">
    <property type="entry name" value="PDZ"/>
    <property type="match status" value="1"/>
</dbReference>
<gene>
    <name evidence="5" type="ORF">GRAN_1029</name>
</gene>
<evidence type="ECO:0000259" key="4">
    <source>
        <dbReference type="PROSITE" id="PS50106"/>
    </source>
</evidence>
<evidence type="ECO:0000256" key="3">
    <source>
        <dbReference type="ARBA" id="ARBA00022801"/>
    </source>
</evidence>
<dbReference type="SUPFAM" id="SSF50156">
    <property type="entry name" value="PDZ domain-like"/>
    <property type="match status" value="1"/>
</dbReference>
<dbReference type="Gene3D" id="2.40.10.10">
    <property type="entry name" value="Trypsin-like serine proteases"/>
    <property type="match status" value="2"/>
</dbReference>
<name>A0A4Q0T6R1_9BACT</name>
<dbReference type="Proteomes" id="UP000289437">
    <property type="component" value="Unassembled WGS sequence"/>
</dbReference>
<dbReference type="EMBL" id="RDSM01000001">
    <property type="protein sequence ID" value="RXH57719.1"/>
    <property type="molecule type" value="Genomic_DNA"/>
</dbReference>
<dbReference type="InterPro" id="IPR001478">
    <property type="entry name" value="PDZ"/>
</dbReference>
<accession>A0A4Q0T6R1</accession>
<proteinExistence type="inferred from homology"/>
<evidence type="ECO:0000313" key="6">
    <source>
        <dbReference type="Proteomes" id="UP000289437"/>
    </source>
</evidence>
<dbReference type="Pfam" id="PF13180">
    <property type="entry name" value="PDZ_2"/>
    <property type="match status" value="1"/>
</dbReference>
<keyword evidence="2 5" id="KW-0645">Protease</keyword>
<dbReference type="Gene3D" id="2.30.42.10">
    <property type="match status" value="1"/>
</dbReference>
<dbReference type="InterPro" id="IPR043504">
    <property type="entry name" value="Peptidase_S1_PA_chymotrypsin"/>
</dbReference>
<dbReference type="PRINTS" id="PR00834">
    <property type="entry name" value="PROTEASES2C"/>
</dbReference>
<dbReference type="AlphaFoldDB" id="A0A4Q0T6R1"/>
<dbReference type="PANTHER" id="PTHR43343:SF3">
    <property type="entry name" value="PROTEASE DO-LIKE 8, CHLOROPLASTIC"/>
    <property type="match status" value="1"/>
</dbReference>
<evidence type="ECO:0000313" key="5">
    <source>
        <dbReference type="EMBL" id="RXH57719.1"/>
    </source>
</evidence>
<organism evidence="5 6">
    <name type="scientific">Granulicella sibirica</name>
    <dbReference type="NCBI Taxonomy" id="2479048"/>
    <lineage>
        <taxon>Bacteria</taxon>
        <taxon>Pseudomonadati</taxon>
        <taxon>Acidobacteriota</taxon>
        <taxon>Terriglobia</taxon>
        <taxon>Terriglobales</taxon>
        <taxon>Acidobacteriaceae</taxon>
        <taxon>Granulicella</taxon>
    </lineage>
</organism>
<sequence length="444" mass="47034">MSNLETRENRAASNHFWRQAGRHSEKALFAPKGKKGTEPLKPMKYRPVLLVLVLLSGFYYLTTRGASSGAPRPWVRNLLPAAASNALHTENVTGPLGAFELTEASAAPAFDTEEQQNIAVYKKALPSVVNITSTTVSYDFFYGPVPQQGQGSGFLLDKQGHILTNNHVIDGGQRIEVTLADKHKYKASIVGVDKGHDLALLLINAPNLTPATLSESNGLIVGQRVYAIGNPFGLSGTMTRGIISAIRSIHGPQNNPIEDAIQTDASVNPGNSGGPLLNSRGEVIGITTLIASNGADQSSGIGFAIPINTAKAFIDDFARYGRVRRPALDISTLPIGPDIAEQIGLPSDYGILIERVLPGGAAEKAGLKGGTQRAYQGNTPVMLGGDLIVAIDGQDVQSAQDLSGALNSHHAGDTVTLSIFRGRRRMDVRVTLSDARDVPTGPQA</sequence>